<dbReference type="GO" id="GO:0031177">
    <property type="term" value="F:phosphopantetheine binding"/>
    <property type="evidence" value="ECO:0007669"/>
    <property type="project" value="InterPro"/>
</dbReference>
<dbReference type="InterPro" id="IPR036736">
    <property type="entry name" value="ACP-like_sf"/>
</dbReference>
<dbReference type="GO" id="GO:0004312">
    <property type="term" value="F:fatty acid synthase activity"/>
    <property type="evidence" value="ECO:0007669"/>
    <property type="project" value="TreeGrafter"/>
</dbReference>
<feature type="chain" id="PRO_5040263639" description="Polyketide synthase-like phosphopantetheine-binding domain-containing protein" evidence="4">
    <location>
        <begin position="24"/>
        <end position="225"/>
    </location>
</feature>
<evidence type="ECO:0000259" key="5">
    <source>
        <dbReference type="SMART" id="SM00823"/>
    </source>
</evidence>
<dbReference type="Proteomes" id="UP000701801">
    <property type="component" value="Unassembled WGS sequence"/>
</dbReference>
<evidence type="ECO:0000313" key="7">
    <source>
        <dbReference type="Proteomes" id="UP000701801"/>
    </source>
</evidence>
<dbReference type="Gene3D" id="3.40.50.720">
    <property type="entry name" value="NAD(P)-binding Rossmann-like Domain"/>
    <property type="match status" value="1"/>
</dbReference>
<dbReference type="EMBL" id="CAJVRM010000439">
    <property type="protein sequence ID" value="CAG8981027.1"/>
    <property type="molecule type" value="Genomic_DNA"/>
</dbReference>
<dbReference type="PANTHER" id="PTHR43775:SF28">
    <property type="entry name" value="SYNTHASE, PUTATIVE-RELATED"/>
    <property type="match status" value="1"/>
</dbReference>
<evidence type="ECO:0000256" key="1">
    <source>
        <dbReference type="ARBA" id="ARBA00022450"/>
    </source>
</evidence>
<dbReference type="PANTHER" id="PTHR43775">
    <property type="entry name" value="FATTY ACID SYNTHASE"/>
    <property type="match status" value="1"/>
</dbReference>
<dbReference type="Pfam" id="PF00550">
    <property type="entry name" value="PP-binding"/>
    <property type="match status" value="1"/>
</dbReference>
<dbReference type="Pfam" id="PF08659">
    <property type="entry name" value="KR"/>
    <property type="match status" value="1"/>
</dbReference>
<dbReference type="SMART" id="SM00823">
    <property type="entry name" value="PKS_PP"/>
    <property type="match status" value="1"/>
</dbReference>
<dbReference type="InterPro" id="IPR013968">
    <property type="entry name" value="PKS_KR"/>
</dbReference>
<accession>A0A9N9LWJ4</accession>
<dbReference type="InterPro" id="IPR009081">
    <property type="entry name" value="PP-bd_ACP"/>
</dbReference>
<protein>
    <recommendedName>
        <fullName evidence="5">Polyketide synthase-like phosphopantetheine-binding domain-containing protein</fullName>
    </recommendedName>
</protein>
<dbReference type="GO" id="GO:0044550">
    <property type="term" value="P:secondary metabolite biosynthetic process"/>
    <property type="evidence" value="ECO:0007669"/>
    <property type="project" value="TreeGrafter"/>
</dbReference>
<feature type="domain" description="Polyketide synthase-like phosphopantetheine-binding" evidence="5">
    <location>
        <begin position="149"/>
        <end position="219"/>
    </location>
</feature>
<dbReference type="AlphaFoldDB" id="A0A9N9LWJ4"/>
<keyword evidence="4" id="KW-0732">Signal</keyword>
<dbReference type="InterPro" id="IPR020806">
    <property type="entry name" value="PKS_PP-bd"/>
</dbReference>
<comment type="caution">
    <text evidence="6">The sequence shown here is derived from an EMBL/GenBank/DDBJ whole genome shotgun (WGS) entry which is preliminary data.</text>
</comment>
<evidence type="ECO:0000256" key="4">
    <source>
        <dbReference type="SAM" id="SignalP"/>
    </source>
</evidence>
<dbReference type="OrthoDB" id="329835at2759"/>
<gene>
    <name evidence="6" type="ORF">HYALB_00013286</name>
</gene>
<name>A0A9N9LWJ4_9HELO</name>
<keyword evidence="7" id="KW-1185">Reference proteome</keyword>
<keyword evidence="1" id="KW-0596">Phosphopantetheine</keyword>
<organism evidence="6 7">
    <name type="scientific">Hymenoscyphus albidus</name>
    <dbReference type="NCBI Taxonomy" id="595503"/>
    <lineage>
        <taxon>Eukaryota</taxon>
        <taxon>Fungi</taxon>
        <taxon>Dikarya</taxon>
        <taxon>Ascomycota</taxon>
        <taxon>Pezizomycotina</taxon>
        <taxon>Leotiomycetes</taxon>
        <taxon>Helotiales</taxon>
        <taxon>Helotiaceae</taxon>
        <taxon>Hymenoscyphus</taxon>
    </lineage>
</organism>
<evidence type="ECO:0000256" key="3">
    <source>
        <dbReference type="SAM" id="MobiDB-lite"/>
    </source>
</evidence>
<sequence length="225" mass="24840">MPVSAGAQLDLFVLFSSMSGIIGQPGQANYASAVDGIGYMSQTSGLMQKMDGAWFKPAKKEELLDALMVAMQPQQPQEDEPHKTEARFTELDTFVLGLSSQYHSMTPQTGHYGSETVAWQSTTTPVFSRPQSQQPHLPSKATSPMPEPSRRFSRAKRRLLLKPDQELNTEMTLVDLGVDSLLGIELRQWRQVFGFDISVLEMLGTGTLDALGKFAAKGLAKEFNR</sequence>
<evidence type="ECO:0000313" key="6">
    <source>
        <dbReference type="EMBL" id="CAG8981027.1"/>
    </source>
</evidence>
<dbReference type="SUPFAM" id="SSF47336">
    <property type="entry name" value="ACP-like"/>
    <property type="match status" value="1"/>
</dbReference>
<feature type="signal peptide" evidence="4">
    <location>
        <begin position="1"/>
        <end position="23"/>
    </location>
</feature>
<dbReference type="GO" id="GO:0006633">
    <property type="term" value="P:fatty acid biosynthetic process"/>
    <property type="evidence" value="ECO:0007669"/>
    <property type="project" value="TreeGrafter"/>
</dbReference>
<dbReference type="InterPro" id="IPR050091">
    <property type="entry name" value="PKS_NRPS_Biosynth_Enz"/>
</dbReference>
<feature type="compositionally biased region" description="Polar residues" evidence="3">
    <location>
        <begin position="123"/>
        <end position="142"/>
    </location>
</feature>
<evidence type="ECO:0000256" key="2">
    <source>
        <dbReference type="ARBA" id="ARBA00022553"/>
    </source>
</evidence>
<proteinExistence type="predicted"/>
<reference evidence="6" key="1">
    <citation type="submission" date="2021-07" db="EMBL/GenBank/DDBJ databases">
        <authorList>
            <person name="Durling M."/>
        </authorList>
    </citation>
    <scope>NUCLEOTIDE SEQUENCE</scope>
</reference>
<feature type="region of interest" description="Disordered" evidence="3">
    <location>
        <begin position="123"/>
        <end position="152"/>
    </location>
</feature>
<keyword evidence="2" id="KW-0597">Phosphoprotein</keyword>